<dbReference type="FunFam" id="2.30.310.10:FF:000004">
    <property type="entry name" value="Fibronectin-binding protein A"/>
    <property type="match status" value="1"/>
</dbReference>
<protein>
    <recommendedName>
        <fullName evidence="5">Rqc2 homolog RqcH</fullName>
        <shortName evidence="5">RqcH</shortName>
    </recommendedName>
</protein>
<dbReference type="PANTHER" id="PTHR15239:SF6">
    <property type="entry name" value="RIBOSOME QUALITY CONTROL COMPLEX SUBUNIT NEMF"/>
    <property type="match status" value="1"/>
</dbReference>
<dbReference type="RefSeq" id="WP_106587184.1">
    <property type="nucleotide sequence ID" value="NZ_PYAV01000001.1"/>
</dbReference>
<dbReference type="GO" id="GO:0043023">
    <property type="term" value="F:ribosomal large subunit binding"/>
    <property type="evidence" value="ECO:0007669"/>
    <property type="project" value="UniProtKB-UniRule"/>
</dbReference>
<feature type="domain" description="NFACT RNA-binding" evidence="6">
    <location>
        <begin position="452"/>
        <end position="540"/>
    </location>
</feature>
<evidence type="ECO:0000256" key="4">
    <source>
        <dbReference type="ARBA" id="ARBA00022917"/>
    </source>
</evidence>
<dbReference type="Gene3D" id="1.10.8.50">
    <property type="match status" value="1"/>
</dbReference>
<keyword evidence="8" id="KW-1185">Reference proteome</keyword>
<dbReference type="HAMAP" id="MF_00844_B">
    <property type="entry name" value="RqcH_B"/>
    <property type="match status" value="1"/>
</dbReference>
<dbReference type="InterPro" id="IPR043682">
    <property type="entry name" value="RqcH_bacterial"/>
</dbReference>
<evidence type="ECO:0000256" key="2">
    <source>
        <dbReference type="ARBA" id="ARBA00022730"/>
    </source>
</evidence>
<evidence type="ECO:0000256" key="3">
    <source>
        <dbReference type="ARBA" id="ARBA00022884"/>
    </source>
</evidence>
<dbReference type="Proteomes" id="UP000242310">
    <property type="component" value="Unassembled WGS sequence"/>
</dbReference>
<dbReference type="Gene3D" id="3.40.970.40">
    <property type="entry name" value="fibrinogen binding protein from staphylococcus aureus domain like"/>
    <property type="match status" value="1"/>
</dbReference>
<evidence type="ECO:0000256" key="1">
    <source>
        <dbReference type="ARBA" id="ARBA00022555"/>
    </source>
</evidence>
<comment type="function">
    <text evidence="5">Key component of the ribosome quality control system (RQC), a ribosome-associated complex that mediates the extraction of incompletely synthesized nascent chains from stalled ribosomes and their subsequent degradation. RqcH recruits Ala-charged tRNA, and with RqcP directs the elongation of stalled nascent chains on 50S ribosomal subunits, leading to non-templated C-terminal alanine extensions (Ala tail). The Ala tail promotes nascent chain degradation. May add between 1 and at least 8 Ala residues. Binds to stalled 50S ribosomal subunits.</text>
</comment>
<comment type="subunit">
    <text evidence="5">Associates with stalled 50S ribosomal subunits. Binds to RqcP.</text>
</comment>
<dbReference type="Pfam" id="PF05833">
    <property type="entry name" value="NFACT_N"/>
    <property type="match status" value="1"/>
</dbReference>
<sequence length="577" mass="65539">MAFDGIVTHAVAHELNETIAGGRITKVRQPTKQDMTLTIRAGRVNHTLLLSVNSQFARVHLTEDSYEQPAEPPMFCMMLRKHLDGAFLRRVEQAGMERMLTLVIDGRNDLGDPAEKHVHIEIMGKHANILLVDPSENRILDAIKHLPPSVNSFRTILPGQPYIGPPAQDKLNPLTVAKDDILRKLDANQGRIDRQLVHNFSGISPLVAGEITHRAGLGRIERTAETFLDMMQEIQAHTYNPCIAENDGKEYFSAVLLTRYGKDAADAESISRLLDKFYSGKAERDRVKQRAHDLERLLKNEWEKNERKITKLEETQKQAEATKEAQKYGELLTAHMHLIQQGMTEVEVMDYYDEESPYIKIALDEAKTPSENAQSYFSKYTKAKNSERYTAEQIEATKAESAYLERLLQQLDAASPEDVAEIREELEEEGYVKQKTAKKKRKKQKAPVLDAYESSEGIQLFVGKNNKQNEYLSMRYARQSDTWLHTKDIPGSHVLIRAEDFSEETLQEAAVLAAYFSKARESSSVPVDYTLIRHVRKPKGAKPGFVTYDNQKTIFVTPDSAEIQQLKNNTKKENETS</sequence>
<proteinExistence type="inferred from homology"/>
<comment type="caution">
    <text evidence="7">The sequence shown here is derived from an EMBL/GenBank/DDBJ whole genome shotgun (WGS) entry which is preliminary data.</text>
</comment>
<dbReference type="EMBL" id="PYAV01000001">
    <property type="protein sequence ID" value="PSL51094.1"/>
    <property type="molecule type" value="Genomic_DNA"/>
</dbReference>
<dbReference type="GO" id="GO:0072344">
    <property type="term" value="P:rescue of stalled ribosome"/>
    <property type="evidence" value="ECO:0007669"/>
    <property type="project" value="UniProtKB-UniRule"/>
</dbReference>
<evidence type="ECO:0000313" key="8">
    <source>
        <dbReference type="Proteomes" id="UP000242310"/>
    </source>
</evidence>
<dbReference type="Gene3D" id="2.30.310.10">
    <property type="entry name" value="ibrinogen binding protein from staphylococcus aureus domain"/>
    <property type="match status" value="1"/>
</dbReference>
<dbReference type="PANTHER" id="PTHR15239">
    <property type="entry name" value="NUCLEAR EXPORT MEDIATOR FACTOR NEMF"/>
    <property type="match status" value="1"/>
</dbReference>
<dbReference type="GO" id="GO:0019843">
    <property type="term" value="F:rRNA binding"/>
    <property type="evidence" value="ECO:0007669"/>
    <property type="project" value="UniProtKB-UniRule"/>
</dbReference>
<dbReference type="AlphaFoldDB" id="A0A2P8HY65"/>
<dbReference type="Pfam" id="PF05670">
    <property type="entry name" value="NFACT-R_1"/>
    <property type="match status" value="1"/>
</dbReference>
<dbReference type="InterPro" id="IPR051608">
    <property type="entry name" value="RQC_Subunit_NEMF"/>
</dbReference>
<dbReference type="GO" id="GO:0000049">
    <property type="term" value="F:tRNA binding"/>
    <property type="evidence" value="ECO:0007669"/>
    <property type="project" value="UniProtKB-UniRule"/>
</dbReference>
<evidence type="ECO:0000256" key="5">
    <source>
        <dbReference type="HAMAP-Rule" id="MF_00844"/>
    </source>
</evidence>
<keyword evidence="3 5" id="KW-0694">RNA-binding</keyword>
<keyword evidence="4 5" id="KW-0648">Protein biosynthesis</keyword>
<comment type="similarity">
    <text evidence="5">Belongs to the NEMF family.</text>
</comment>
<dbReference type="OrthoDB" id="9766163at2"/>
<accession>A0A2P8HY65</accession>
<evidence type="ECO:0000313" key="7">
    <source>
        <dbReference type="EMBL" id="PSL51094.1"/>
    </source>
</evidence>
<dbReference type="GO" id="GO:1990112">
    <property type="term" value="C:RQC complex"/>
    <property type="evidence" value="ECO:0007669"/>
    <property type="project" value="TreeGrafter"/>
</dbReference>
<keyword evidence="1 5" id="KW-0820">tRNA-binding</keyword>
<keyword evidence="2 5" id="KW-0699">rRNA-binding</keyword>
<organism evidence="7 8">
    <name type="scientific">Salsuginibacillus halophilus</name>
    <dbReference type="NCBI Taxonomy" id="517424"/>
    <lineage>
        <taxon>Bacteria</taxon>
        <taxon>Bacillati</taxon>
        <taxon>Bacillota</taxon>
        <taxon>Bacilli</taxon>
        <taxon>Bacillales</taxon>
        <taxon>Bacillaceae</taxon>
        <taxon>Salsuginibacillus</taxon>
    </lineage>
</organism>
<reference evidence="7 8" key="1">
    <citation type="submission" date="2018-03" db="EMBL/GenBank/DDBJ databases">
        <title>Genomic Encyclopedia of Type Strains, Phase III (KMG-III): the genomes of soil and plant-associated and newly described type strains.</title>
        <authorList>
            <person name="Whitman W."/>
        </authorList>
    </citation>
    <scope>NUCLEOTIDE SEQUENCE [LARGE SCALE GENOMIC DNA]</scope>
    <source>
        <strain evidence="7 8">CGMCC 1.07653</strain>
    </source>
</reference>
<evidence type="ECO:0000259" key="6">
    <source>
        <dbReference type="Pfam" id="PF05670"/>
    </source>
</evidence>
<dbReference type="InterPro" id="IPR008532">
    <property type="entry name" value="NFACT_RNA-bd"/>
</dbReference>
<name>A0A2P8HY65_9BACI</name>
<gene>
    <name evidence="5" type="primary">rqcH</name>
    <name evidence="7" type="ORF">B0H94_1013</name>
</gene>